<dbReference type="PANTHER" id="PTHR11562:SF17">
    <property type="entry name" value="RE54080P-RELATED"/>
    <property type="match status" value="1"/>
</dbReference>
<keyword evidence="3" id="KW-0406">Ion transport</keyword>
<dbReference type="EMBL" id="AP012273">
    <property type="protein sequence ID" value="BAO44385.1"/>
    <property type="molecule type" value="Genomic_DNA"/>
</dbReference>
<dbReference type="AlphaFoldDB" id="A0A7U6GIT1"/>
<dbReference type="InterPro" id="IPR050681">
    <property type="entry name" value="CDF/SLC30A"/>
</dbReference>
<keyword evidence="3" id="KW-0862">Zinc</keyword>
<comment type="subcellular location">
    <subcellularLocation>
        <location evidence="1">Membrane</location>
        <topology evidence="1">Multi-pass membrane protein</topology>
    </subcellularLocation>
</comment>
<dbReference type="GO" id="GO:0005385">
    <property type="term" value="F:zinc ion transmembrane transporter activity"/>
    <property type="evidence" value="ECO:0007669"/>
    <property type="project" value="TreeGrafter"/>
</dbReference>
<dbReference type="OrthoDB" id="9799649at2"/>
<keyword evidence="2 6" id="KW-0812">Transmembrane</keyword>
<evidence type="ECO:0000313" key="8">
    <source>
        <dbReference type="EMBL" id="BAO44385.1"/>
    </source>
</evidence>
<proteinExistence type="predicted"/>
<feature type="transmembrane region" description="Helical" evidence="6">
    <location>
        <begin position="78"/>
        <end position="100"/>
    </location>
</feature>
<evidence type="ECO:0000256" key="3">
    <source>
        <dbReference type="ARBA" id="ARBA00022906"/>
    </source>
</evidence>
<keyword evidence="9" id="KW-1185">Reference proteome</keyword>
<reference evidence="8 9" key="1">
    <citation type="journal article" date="2014" name="PLoS ONE">
        <title>Physiological and genomic features of a novel sulfur-oxidizing gammaproteobacterium belonging to a previously uncultivated symbiotic lineage isolated from a hydrothermal vent.</title>
        <authorList>
            <person name="Nunoura T."/>
            <person name="Takaki Y."/>
            <person name="Kazama H."/>
            <person name="Kakuta J."/>
            <person name="Shimamura S."/>
            <person name="Makita H."/>
            <person name="Hirai M."/>
            <person name="Miyazaki M."/>
            <person name="Takai K."/>
        </authorList>
    </citation>
    <scope>NUCLEOTIDE SEQUENCE [LARGE SCALE GENOMIC DNA]</scope>
    <source>
        <strain evidence="8 9">Hiromi1</strain>
    </source>
</reference>
<feature type="transmembrane region" description="Helical" evidence="6">
    <location>
        <begin position="18"/>
        <end position="40"/>
    </location>
</feature>
<evidence type="ECO:0000313" key="9">
    <source>
        <dbReference type="Proteomes" id="UP000031631"/>
    </source>
</evidence>
<feature type="transmembrane region" description="Helical" evidence="6">
    <location>
        <begin position="106"/>
        <end position="128"/>
    </location>
</feature>
<dbReference type="Proteomes" id="UP000031631">
    <property type="component" value="Chromosome"/>
</dbReference>
<feature type="transmembrane region" description="Helical" evidence="6">
    <location>
        <begin position="52"/>
        <end position="71"/>
    </location>
</feature>
<dbReference type="InterPro" id="IPR058533">
    <property type="entry name" value="Cation_efflux_TM"/>
</dbReference>
<protein>
    <submittedName>
        <fullName evidence="8">Cation diffusion facilitator</fullName>
    </submittedName>
</protein>
<accession>A0A7U6GIT1</accession>
<feature type="transmembrane region" description="Helical" evidence="6">
    <location>
        <begin position="172"/>
        <end position="190"/>
    </location>
</feature>
<evidence type="ECO:0000259" key="7">
    <source>
        <dbReference type="Pfam" id="PF01545"/>
    </source>
</evidence>
<dbReference type="Gene3D" id="1.20.1510.10">
    <property type="entry name" value="Cation efflux protein transmembrane domain"/>
    <property type="match status" value="1"/>
</dbReference>
<evidence type="ECO:0000256" key="4">
    <source>
        <dbReference type="ARBA" id="ARBA00022989"/>
    </source>
</evidence>
<dbReference type="KEGG" id="tbn:TBH_C1463"/>
<sequence length="217" mass="23425">MSDCGCDIEIKDQEQSRVLWTLLAINGVMFVIELSIGWYAQSTGLIADSLDMLADATVYGIGLYAVGQSLAHKARAALFSGWAQGLLALLILVDIIRRAIYGSEPVSTLMMGMGVVALAANVWCLVLIQKHREGEVHMRASWVFSKNDVIANTGIILSGLLVWLLDSRWPDLIIGSLIVVIILRGARHIILDAQQELAADPGRCSSTGEDSDVSSSS</sequence>
<evidence type="ECO:0000256" key="6">
    <source>
        <dbReference type="SAM" id="Phobius"/>
    </source>
</evidence>
<dbReference type="InterPro" id="IPR027469">
    <property type="entry name" value="Cation_efflux_TMD_sf"/>
</dbReference>
<keyword evidence="5 6" id="KW-0472">Membrane</keyword>
<dbReference type="SUPFAM" id="SSF161111">
    <property type="entry name" value="Cation efflux protein transmembrane domain-like"/>
    <property type="match status" value="1"/>
</dbReference>
<dbReference type="RefSeq" id="WP_052469978.1">
    <property type="nucleotide sequence ID" value="NZ_AP012273.1"/>
</dbReference>
<keyword evidence="4 6" id="KW-1133">Transmembrane helix</keyword>
<feature type="domain" description="Cation efflux protein transmembrane" evidence="7">
    <location>
        <begin position="20"/>
        <end position="197"/>
    </location>
</feature>
<organism evidence="8 9">
    <name type="scientific">Thiolapillus brandeum</name>
    <dbReference type="NCBI Taxonomy" id="1076588"/>
    <lineage>
        <taxon>Bacteria</taxon>
        <taxon>Pseudomonadati</taxon>
        <taxon>Pseudomonadota</taxon>
        <taxon>Gammaproteobacteria</taxon>
        <taxon>Chromatiales</taxon>
        <taxon>Sedimenticolaceae</taxon>
        <taxon>Thiolapillus</taxon>
    </lineage>
</organism>
<keyword evidence="3" id="KW-0813">Transport</keyword>
<evidence type="ECO:0000256" key="1">
    <source>
        <dbReference type="ARBA" id="ARBA00004141"/>
    </source>
</evidence>
<evidence type="ECO:0000256" key="2">
    <source>
        <dbReference type="ARBA" id="ARBA00022692"/>
    </source>
</evidence>
<dbReference type="Pfam" id="PF01545">
    <property type="entry name" value="Cation_efflux"/>
    <property type="match status" value="1"/>
</dbReference>
<dbReference type="PANTHER" id="PTHR11562">
    <property type="entry name" value="CATION EFFLUX PROTEIN/ ZINC TRANSPORTER"/>
    <property type="match status" value="1"/>
</dbReference>
<gene>
    <name evidence="8" type="ORF">TBH_C1463</name>
</gene>
<name>A0A7U6GIT1_9GAMM</name>
<feature type="transmembrane region" description="Helical" evidence="6">
    <location>
        <begin position="149"/>
        <end position="166"/>
    </location>
</feature>
<keyword evidence="3" id="KW-0864">Zinc transport</keyword>
<evidence type="ECO:0000256" key="5">
    <source>
        <dbReference type="ARBA" id="ARBA00023136"/>
    </source>
</evidence>
<dbReference type="GO" id="GO:0005886">
    <property type="term" value="C:plasma membrane"/>
    <property type="evidence" value="ECO:0007669"/>
    <property type="project" value="TreeGrafter"/>
</dbReference>